<sequence length="222" mass="25047">MEKRLVVLESEYNPAHYEVLCELTEMEKSLIGIKADVTVENVDDFIVCEECGIDFVYMCKKHPFLLAEDNMVSLPNYEEVEPTPEIAAQLGSTVAELTCPDYCVIKESKILNAGLGVFANIGLPTGICFGPYKGEISENKKMANKSGYAWEIRPRPGEQTRFIDGADPNKSNWLRYINGASVGESQNLHAFQYRGQVFYEVFRPIEKGEELLGKFLFFIFST</sequence>
<accession>A0A914BUJ4</accession>
<dbReference type="InterPro" id="IPR046341">
    <property type="entry name" value="SET_dom_sf"/>
</dbReference>
<dbReference type="PROSITE" id="PS50280">
    <property type="entry name" value="SET"/>
    <property type="match status" value="1"/>
</dbReference>
<dbReference type="SMART" id="SM00317">
    <property type="entry name" value="SET"/>
    <property type="match status" value="1"/>
</dbReference>
<evidence type="ECO:0000259" key="1">
    <source>
        <dbReference type="PROSITE" id="PS50280"/>
    </source>
</evidence>
<dbReference type="Gene3D" id="2.170.270.10">
    <property type="entry name" value="SET domain"/>
    <property type="match status" value="1"/>
</dbReference>
<protein>
    <submittedName>
        <fullName evidence="3">SET domain-containing protein</fullName>
    </submittedName>
</protein>
<dbReference type="AlphaFoldDB" id="A0A914BUJ4"/>
<dbReference type="WBParaSite" id="ACRNAN_Path_1021.g3921.t1">
    <property type="protein sequence ID" value="ACRNAN_Path_1021.g3921.t1"/>
    <property type="gene ID" value="ACRNAN_Path_1021.g3921"/>
</dbReference>
<name>A0A914BUJ4_9BILA</name>
<evidence type="ECO:0000313" key="3">
    <source>
        <dbReference type="WBParaSite" id="ACRNAN_Path_1021.g3921.t1"/>
    </source>
</evidence>
<organism evidence="2 3">
    <name type="scientific">Acrobeloides nanus</name>
    <dbReference type="NCBI Taxonomy" id="290746"/>
    <lineage>
        <taxon>Eukaryota</taxon>
        <taxon>Metazoa</taxon>
        <taxon>Ecdysozoa</taxon>
        <taxon>Nematoda</taxon>
        <taxon>Chromadorea</taxon>
        <taxon>Rhabditida</taxon>
        <taxon>Tylenchina</taxon>
        <taxon>Cephalobomorpha</taxon>
        <taxon>Cephaloboidea</taxon>
        <taxon>Cephalobidae</taxon>
        <taxon>Acrobeloides</taxon>
    </lineage>
</organism>
<evidence type="ECO:0000313" key="2">
    <source>
        <dbReference type="Proteomes" id="UP000887540"/>
    </source>
</evidence>
<dbReference type="Proteomes" id="UP000887540">
    <property type="component" value="Unplaced"/>
</dbReference>
<reference evidence="3" key="1">
    <citation type="submission" date="2022-11" db="UniProtKB">
        <authorList>
            <consortium name="WormBaseParasite"/>
        </authorList>
    </citation>
    <scope>IDENTIFICATION</scope>
</reference>
<feature type="domain" description="SET" evidence="1">
    <location>
        <begin position="101"/>
        <end position="216"/>
    </location>
</feature>
<dbReference type="SUPFAM" id="SSF82199">
    <property type="entry name" value="SET domain"/>
    <property type="match status" value="1"/>
</dbReference>
<proteinExistence type="predicted"/>
<dbReference type="InterPro" id="IPR001214">
    <property type="entry name" value="SET_dom"/>
</dbReference>
<keyword evidence="2" id="KW-1185">Reference proteome</keyword>
<dbReference type="Pfam" id="PF21549">
    <property type="entry name" value="PRDM2_PR"/>
    <property type="match status" value="1"/>
</dbReference>